<reference evidence="1 2" key="1">
    <citation type="journal article" date="2023" name="G3 (Bethesda)">
        <title>A haplotype-resolved chromosome-scale genome for Quercus rubra L. provides insights into the genetics of adaptive traits for red oak species.</title>
        <authorList>
            <person name="Kapoor B."/>
            <person name="Jenkins J."/>
            <person name="Schmutz J."/>
            <person name="Zhebentyayeva T."/>
            <person name="Kuelheim C."/>
            <person name="Coggeshall M."/>
            <person name="Heim C."/>
            <person name="Lasky J.R."/>
            <person name="Leites L."/>
            <person name="Islam-Faridi N."/>
            <person name="Romero-Severson J."/>
            <person name="DeLeo V.L."/>
            <person name="Lucas S.M."/>
            <person name="Lazic D."/>
            <person name="Gailing O."/>
            <person name="Carlson J."/>
            <person name="Staton M."/>
        </authorList>
    </citation>
    <scope>NUCLEOTIDE SEQUENCE [LARGE SCALE GENOMIC DNA]</scope>
    <source>
        <strain evidence="1">Pseudo-F2</strain>
    </source>
</reference>
<evidence type="ECO:0000313" key="2">
    <source>
        <dbReference type="Proteomes" id="UP001324115"/>
    </source>
</evidence>
<sequence>MNLGLGYGVFIAPKNKGPVIQSDSLWNNAPRTGSGELNPRWSVFYGVKVIPATPEALMAEIDTDSSPLLLLLPQYDAQLAGEAHRAGCAALAAGKLDEALYSLNISLSKCPPDKTNAVAKLLSLIAPTSQQLHKSPI</sequence>
<comment type="caution">
    <text evidence="1">The sequence shown here is derived from an EMBL/GenBank/DDBJ whole genome shotgun (WGS) entry which is preliminary data.</text>
</comment>
<dbReference type="Proteomes" id="UP001324115">
    <property type="component" value="Unassembled WGS sequence"/>
</dbReference>
<accession>A0AAN7FY13</accession>
<dbReference type="EMBL" id="JAXUIC010000002">
    <property type="protein sequence ID" value="KAK4599491.1"/>
    <property type="molecule type" value="Genomic_DNA"/>
</dbReference>
<name>A0AAN7FY13_QUERU</name>
<protein>
    <submittedName>
        <fullName evidence="1">Uncharacterized protein</fullName>
    </submittedName>
</protein>
<dbReference type="AlphaFoldDB" id="A0AAN7FY13"/>
<proteinExistence type="predicted"/>
<evidence type="ECO:0000313" key="1">
    <source>
        <dbReference type="EMBL" id="KAK4599491.1"/>
    </source>
</evidence>
<keyword evidence="2" id="KW-1185">Reference proteome</keyword>
<gene>
    <name evidence="1" type="ORF">RGQ29_009515</name>
</gene>
<organism evidence="1 2">
    <name type="scientific">Quercus rubra</name>
    <name type="common">Northern red oak</name>
    <name type="synonym">Quercus borealis</name>
    <dbReference type="NCBI Taxonomy" id="3512"/>
    <lineage>
        <taxon>Eukaryota</taxon>
        <taxon>Viridiplantae</taxon>
        <taxon>Streptophyta</taxon>
        <taxon>Embryophyta</taxon>
        <taxon>Tracheophyta</taxon>
        <taxon>Spermatophyta</taxon>
        <taxon>Magnoliopsida</taxon>
        <taxon>eudicotyledons</taxon>
        <taxon>Gunneridae</taxon>
        <taxon>Pentapetalae</taxon>
        <taxon>rosids</taxon>
        <taxon>fabids</taxon>
        <taxon>Fagales</taxon>
        <taxon>Fagaceae</taxon>
        <taxon>Quercus</taxon>
    </lineage>
</organism>